<keyword evidence="4" id="KW-1185">Reference proteome</keyword>
<dbReference type="AlphaFoldDB" id="A0A1M5IH58"/>
<dbReference type="InterPro" id="IPR003675">
    <property type="entry name" value="Rce1/LyrA-like_dom"/>
</dbReference>
<protein>
    <submittedName>
        <fullName evidence="3">CAAX protease self-immunity</fullName>
    </submittedName>
</protein>
<gene>
    <name evidence="3" type="ORF">SAMN05443144_12344</name>
</gene>
<sequence>MSTIIQSIKRYFSTTHTLLYSYLISLPLLLLYEVLIFISQPDSEHIVRISVDIWIKTLFAYFSRDVLSITLILVALSGMYILYRERKKLASLKLSYFMTMLVEASVYAFLLSVLITITISNLLQMAQVSPIESLSLLQQMALSLGAGLYEELFFRVILVSALLWTFNHFFSKRKTAYMLAILLAALIFSLVHYIGSMGDPFTLGSFLFRFLFGLALNAIYVWRGFGMAAWTHALYDLMVIVF</sequence>
<dbReference type="GO" id="GO:0006508">
    <property type="term" value="P:proteolysis"/>
    <property type="evidence" value="ECO:0007669"/>
    <property type="project" value="UniProtKB-KW"/>
</dbReference>
<dbReference type="STRING" id="1194090.SAMN05443144_12344"/>
<feature type="transmembrane region" description="Helical" evidence="1">
    <location>
        <begin position="94"/>
        <end position="120"/>
    </location>
</feature>
<dbReference type="RefSeq" id="WP_073067423.1">
    <property type="nucleotide sequence ID" value="NZ_FQUS01000023.1"/>
</dbReference>
<organism evidence="3 4">
    <name type="scientific">Fodinibius roseus</name>
    <dbReference type="NCBI Taxonomy" id="1194090"/>
    <lineage>
        <taxon>Bacteria</taxon>
        <taxon>Pseudomonadati</taxon>
        <taxon>Balneolota</taxon>
        <taxon>Balneolia</taxon>
        <taxon>Balneolales</taxon>
        <taxon>Balneolaceae</taxon>
        <taxon>Fodinibius</taxon>
    </lineage>
</organism>
<feature type="transmembrane region" description="Helical" evidence="1">
    <location>
        <begin position="140"/>
        <end position="164"/>
    </location>
</feature>
<dbReference type="EMBL" id="FQUS01000023">
    <property type="protein sequence ID" value="SHG27585.1"/>
    <property type="molecule type" value="Genomic_DNA"/>
</dbReference>
<keyword evidence="3" id="KW-0645">Protease</keyword>
<accession>A0A1M5IH58</accession>
<feature type="transmembrane region" description="Helical" evidence="1">
    <location>
        <begin position="58"/>
        <end position="82"/>
    </location>
</feature>
<dbReference type="Proteomes" id="UP000184041">
    <property type="component" value="Unassembled WGS sequence"/>
</dbReference>
<keyword evidence="3" id="KW-0378">Hydrolase</keyword>
<dbReference type="GO" id="GO:0004175">
    <property type="term" value="F:endopeptidase activity"/>
    <property type="evidence" value="ECO:0007669"/>
    <property type="project" value="UniProtKB-ARBA"/>
</dbReference>
<feature type="transmembrane region" description="Helical" evidence="1">
    <location>
        <begin position="176"/>
        <end position="195"/>
    </location>
</feature>
<proteinExistence type="predicted"/>
<reference evidence="3 4" key="1">
    <citation type="submission" date="2016-11" db="EMBL/GenBank/DDBJ databases">
        <authorList>
            <person name="Jaros S."/>
            <person name="Januszkiewicz K."/>
            <person name="Wedrychowicz H."/>
        </authorList>
    </citation>
    <scope>NUCLEOTIDE SEQUENCE [LARGE SCALE GENOMIC DNA]</scope>
    <source>
        <strain evidence="3 4">DSM 21986</strain>
    </source>
</reference>
<dbReference type="Pfam" id="PF02517">
    <property type="entry name" value="Rce1-like"/>
    <property type="match status" value="1"/>
</dbReference>
<evidence type="ECO:0000259" key="2">
    <source>
        <dbReference type="Pfam" id="PF02517"/>
    </source>
</evidence>
<feature type="transmembrane region" description="Helical" evidence="1">
    <location>
        <begin position="201"/>
        <end position="222"/>
    </location>
</feature>
<keyword evidence="1" id="KW-0812">Transmembrane</keyword>
<evidence type="ECO:0000313" key="4">
    <source>
        <dbReference type="Proteomes" id="UP000184041"/>
    </source>
</evidence>
<dbReference type="GO" id="GO:0080120">
    <property type="term" value="P:CAAX-box protein maturation"/>
    <property type="evidence" value="ECO:0007669"/>
    <property type="project" value="UniProtKB-ARBA"/>
</dbReference>
<feature type="transmembrane region" description="Helical" evidence="1">
    <location>
        <begin position="20"/>
        <end position="38"/>
    </location>
</feature>
<name>A0A1M5IH58_9BACT</name>
<evidence type="ECO:0000313" key="3">
    <source>
        <dbReference type="EMBL" id="SHG27585.1"/>
    </source>
</evidence>
<keyword evidence="1" id="KW-0472">Membrane</keyword>
<feature type="domain" description="CAAX prenyl protease 2/Lysostaphin resistance protein A-like" evidence="2">
    <location>
        <begin position="135"/>
        <end position="238"/>
    </location>
</feature>
<evidence type="ECO:0000256" key="1">
    <source>
        <dbReference type="SAM" id="Phobius"/>
    </source>
</evidence>
<keyword evidence="1" id="KW-1133">Transmembrane helix</keyword>